<proteinExistence type="predicted"/>
<reference evidence="1" key="1">
    <citation type="submission" date="2022-10" db="EMBL/GenBank/DDBJ databases">
        <title>Whole genome sequencing of three plant growth promoting bacteria isolated from Vachellia tortilis subsp. raddiana in Morocco.</title>
        <authorList>
            <person name="Hnini M."/>
            <person name="Zouagui R."/>
            <person name="Zouagui H."/>
            <person name="Chemao Elfihri M.-W."/>
            <person name="Ibrahimi A."/>
            <person name="Sbabou L."/>
            <person name="Aurag J."/>
        </authorList>
    </citation>
    <scope>NUCLEOTIDE SEQUENCE</scope>
    <source>
        <strain evidence="1">LMR678</strain>
    </source>
</reference>
<dbReference type="Pfam" id="PF06277">
    <property type="entry name" value="EutA"/>
    <property type="match status" value="1"/>
</dbReference>
<gene>
    <name evidence="1" type="ORF">O3W52_28735</name>
</gene>
<evidence type="ECO:0000313" key="2">
    <source>
        <dbReference type="Proteomes" id="UP001079430"/>
    </source>
</evidence>
<sequence length="88" mass="9971">MLEEEQQGGRIFFSNVGRSMELEDEIRLTSVGIDIGSSTSHLAFSRIVLERLDTRYMVVERTLLHQSEVLLTPYADDSEIDAEALRAL</sequence>
<keyword evidence="2" id="KW-1185">Reference proteome</keyword>
<dbReference type="RefSeq" id="WP_269285640.1">
    <property type="nucleotide sequence ID" value="NZ_JAPVOI010000006.1"/>
</dbReference>
<dbReference type="EMBL" id="JAPVOI010000006">
    <property type="protein sequence ID" value="MCZ4093741.1"/>
    <property type="molecule type" value="Genomic_DNA"/>
</dbReference>
<name>A0ABT4KP44_9HYPH</name>
<evidence type="ECO:0000313" key="1">
    <source>
        <dbReference type="EMBL" id="MCZ4093741.1"/>
    </source>
</evidence>
<protein>
    <submittedName>
        <fullName evidence="1">Ethanolamine ammonia-lyase reactivating factor EutA</fullName>
    </submittedName>
</protein>
<accession>A0ABT4KP44</accession>
<organism evidence="1 2">
    <name type="scientific">Sinorhizobium psoraleae</name>
    <dbReference type="NCBI Taxonomy" id="520838"/>
    <lineage>
        <taxon>Bacteria</taxon>
        <taxon>Pseudomonadati</taxon>
        <taxon>Pseudomonadota</taxon>
        <taxon>Alphaproteobacteria</taxon>
        <taxon>Hyphomicrobiales</taxon>
        <taxon>Rhizobiaceae</taxon>
        <taxon>Sinorhizobium/Ensifer group</taxon>
        <taxon>Sinorhizobium</taxon>
    </lineage>
</organism>
<dbReference type="InterPro" id="IPR009377">
    <property type="entry name" value="EutA"/>
</dbReference>
<comment type="caution">
    <text evidence="1">The sequence shown here is derived from an EMBL/GenBank/DDBJ whole genome shotgun (WGS) entry which is preliminary data.</text>
</comment>
<dbReference type="Proteomes" id="UP001079430">
    <property type="component" value="Unassembled WGS sequence"/>
</dbReference>